<dbReference type="Proteomes" id="UP001500620">
    <property type="component" value="Unassembled WGS sequence"/>
</dbReference>
<dbReference type="EMBL" id="BAABAT010000041">
    <property type="protein sequence ID" value="GAA4260668.1"/>
    <property type="molecule type" value="Genomic_DNA"/>
</dbReference>
<name>A0ABP8DPD0_9ACTN</name>
<sequence length="68" mass="7276">MCRSRSVDAISYGCIARSCNNPSTASARVFVTFRRTAESPISNNRVRLYGGGHILATSGQLTVTVLNA</sequence>
<evidence type="ECO:0000313" key="2">
    <source>
        <dbReference type="Proteomes" id="UP001500620"/>
    </source>
</evidence>
<gene>
    <name evidence="1" type="ORF">GCM10022255_090220</name>
</gene>
<protein>
    <submittedName>
        <fullName evidence="1">Uncharacterized protein</fullName>
    </submittedName>
</protein>
<comment type="caution">
    <text evidence="1">The sequence shown here is derived from an EMBL/GenBank/DDBJ whole genome shotgun (WGS) entry which is preliminary data.</text>
</comment>
<proteinExistence type="predicted"/>
<accession>A0ABP8DPD0</accession>
<reference evidence="2" key="1">
    <citation type="journal article" date="2019" name="Int. J. Syst. Evol. Microbiol.">
        <title>The Global Catalogue of Microorganisms (GCM) 10K type strain sequencing project: providing services to taxonomists for standard genome sequencing and annotation.</title>
        <authorList>
            <consortium name="The Broad Institute Genomics Platform"/>
            <consortium name="The Broad Institute Genome Sequencing Center for Infectious Disease"/>
            <person name="Wu L."/>
            <person name="Ma J."/>
        </authorList>
    </citation>
    <scope>NUCLEOTIDE SEQUENCE [LARGE SCALE GENOMIC DNA]</scope>
    <source>
        <strain evidence="2">JCM 17441</strain>
    </source>
</reference>
<evidence type="ECO:0000313" key="1">
    <source>
        <dbReference type="EMBL" id="GAA4260668.1"/>
    </source>
</evidence>
<keyword evidence="2" id="KW-1185">Reference proteome</keyword>
<organism evidence="1 2">
    <name type="scientific">Dactylosporangium darangshiense</name>
    <dbReference type="NCBI Taxonomy" id="579108"/>
    <lineage>
        <taxon>Bacteria</taxon>
        <taxon>Bacillati</taxon>
        <taxon>Actinomycetota</taxon>
        <taxon>Actinomycetes</taxon>
        <taxon>Micromonosporales</taxon>
        <taxon>Micromonosporaceae</taxon>
        <taxon>Dactylosporangium</taxon>
    </lineage>
</organism>